<proteinExistence type="predicted"/>
<comment type="caution">
    <text evidence="2">The sequence shown here is derived from an EMBL/GenBank/DDBJ whole genome shotgun (WGS) entry which is preliminary data.</text>
</comment>
<accession>A0ABU9C0N8</accession>
<dbReference type="RefSeq" id="WP_341428671.1">
    <property type="nucleotide sequence ID" value="NZ_JBBUTG010000026.1"/>
</dbReference>
<dbReference type="InterPro" id="IPR005094">
    <property type="entry name" value="Endonuclease_MobA/VirD2"/>
</dbReference>
<dbReference type="Gene3D" id="3.30.930.30">
    <property type="match status" value="1"/>
</dbReference>
<keyword evidence="3" id="KW-1185">Reference proteome</keyword>
<feature type="domain" description="MobA/VirD2-like nuclease" evidence="1">
    <location>
        <begin position="103"/>
        <end position="210"/>
    </location>
</feature>
<dbReference type="Pfam" id="PF03432">
    <property type="entry name" value="Relaxase"/>
    <property type="match status" value="1"/>
</dbReference>
<evidence type="ECO:0000259" key="1">
    <source>
        <dbReference type="Pfam" id="PF03432"/>
    </source>
</evidence>
<gene>
    <name evidence="2" type="ORF">AACH06_25740</name>
</gene>
<dbReference type="EMBL" id="JBBUTG010000026">
    <property type="protein sequence ID" value="MEK8034243.1"/>
    <property type="molecule type" value="Genomic_DNA"/>
</dbReference>
<dbReference type="Proteomes" id="UP001371218">
    <property type="component" value="Unassembled WGS sequence"/>
</dbReference>
<name>A0ABU9C0N8_9BURK</name>
<sequence length="317" mass="35051">MSSSIDAELASWGDRMFFGMPKKGKKGAPDPRIMAGKVRTSLRVAVSPKASQVMVKITGGGKGLGAIGAHMRYISRQGKQEVGGPGKTLEVEDERGNILTGKDDIAALREDWRMAGTPIPDESHRREAFNIILSMPGGTPSDGVRDSAREFAAELFRGHRYAFVLHEDTDSPHVHLVVRAERSDGVRLNPKIADLRRWRRVFAERLQDRGINAIAMRAASRGQRRAPQPIWRLKTSSVIRKERGPERSQESIRRGRDEALAAWAQVQEILKRSQSPQDQQLANEVSKFVERTLLPGKVISAGGANVGDDARGPKRSR</sequence>
<evidence type="ECO:0000313" key="2">
    <source>
        <dbReference type="EMBL" id="MEK8034243.1"/>
    </source>
</evidence>
<reference evidence="2 3" key="1">
    <citation type="submission" date="2024-04" db="EMBL/GenBank/DDBJ databases">
        <title>Novel species of the genus Ideonella isolated from streams.</title>
        <authorList>
            <person name="Lu H."/>
        </authorList>
    </citation>
    <scope>NUCLEOTIDE SEQUENCE [LARGE SCALE GENOMIC DNA]</scope>
    <source>
        <strain evidence="2 3">DXS29W</strain>
    </source>
</reference>
<organism evidence="2 3">
    <name type="scientific">Ideonella lacteola</name>
    <dbReference type="NCBI Taxonomy" id="2984193"/>
    <lineage>
        <taxon>Bacteria</taxon>
        <taxon>Pseudomonadati</taxon>
        <taxon>Pseudomonadota</taxon>
        <taxon>Betaproteobacteria</taxon>
        <taxon>Burkholderiales</taxon>
        <taxon>Sphaerotilaceae</taxon>
        <taxon>Ideonella</taxon>
    </lineage>
</organism>
<protein>
    <submittedName>
        <fullName evidence="2">Relaxase/mobilization nuclease domain-containing protein</fullName>
    </submittedName>
</protein>
<evidence type="ECO:0000313" key="3">
    <source>
        <dbReference type="Proteomes" id="UP001371218"/>
    </source>
</evidence>